<dbReference type="Pfam" id="PF04965">
    <property type="entry name" value="GPW_gp25"/>
    <property type="match status" value="1"/>
</dbReference>
<evidence type="ECO:0000259" key="1">
    <source>
        <dbReference type="Pfam" id="PF04965"/>
    </source>
</evidence>
<comment type="caution">
    <text evidence="2">The sequence shown here is derived from an EMBL/GenBank/DDBJ whole genome shotgun (WGS) entry which is preliminary data.</text>
</comment>
<name>A0A5N0E469_9NOCA</name>
<dbReference type="Gene3D" id="3.10.450.40">
    <property type="match status" value="1"/>
</dbReference>
<keyword evidence="3" id="KW-1185">Reference proteome</keyword>
<evidence type="ECO:0000313" key="2">
    <source>
        <dbReference type="EMBL" id="KAA8884228.1"/>
    </source>
</evidence>
<protein>
    <submittedName>
        <fullName evidence="2">GPW/gp25 family protein</fullName>
    </submittedName>
</protein>
<feature type="domain" description="IraD/Gp25-like" evidence="1">
    <location>
        <begin position="20"/>
        <end position="105"/>
    </location>
</feature>
<dbReference type="OrthoDB" id="9802846at2"/>
<reference evidence="2 3" key="1">
    <citation type="submission" date="2019-09" db="EMBL/GenBank/DDBJ databases">
        <authorList>
            <person name="Wang X."/>
        </authorList>
    </citation>
    <scope>NUCLEOTIDE SEQUENCE [LARGE SCALE GENOMIC DNA]</scope>
    <source>
        <strain evidence="2 3">CICC 11023</strain>
    </source>
</reference>
<dbReference type="EMBL" id="VXLC01000022">
    <property type="protein sequence ID" value="KAA8884228.1"/>
    <property type="molecule type" value="Genomic_DNA"/>
</dbReference>
<dbReference type="InterPro" id="IPR007048">
    <property type="entry name" value="IraD/Gp25-like"/>
</dbReference>
<proteinExistence type="predicted"/>
<dbReference type="Proteomes" id="UP000323876">
    <property type="component" value="Unassembled WGS sequence"/>
</dbReference>
<organism evidence="2 3">
    <name type="scientific">Nocardia colli</name>
    <dbReference type="NCBI Taxonomy" id="2545717"/>
    <lineage>
        <taxon>Bacteria</taxon>
        <taxon>Bacillati</taxon>
        <taxon>Actinomycetota</taxon>
        <taxon>Actinomycetes</taxon>
        <taxon>Mycobacteriales</taxon>
        <taxon>Nocardiaceae</taxon>
        <taxon>Nocardia</taxon>
    </lineage>
</organism>
<accession>A0A5N0E469</accession>
<sequence>MDIAYPYGFDTRGRTASADYPAHVRQMIEQLLLTRPGERVNRPDFGAGLERHVFGPSSPEVAAAVELSLQTALARWLGDVIEVRALQVISEDATLLVRIEYLLRALGETRTEDIEVGTP</sequence>
<gene>
    <name evidence="2" type="ORF">F3087_35200</name>
</gene>
<dbReference type="AlphaFoldDB" id="A0A5N0E469"/>
<dbReference type="SUPFAM" id="SSF160719">
    <property type="entry name" value="gpW/gp25-like"/>
    <property type="match status" value="1"/>
</dbReference>
<evidence type="ECO:0000313" key="3">
    <source>
        <dbReference type="Proteomes" id="UP000323876"/>
    </source>
</evidence>